<evidence type="ECO:0000256" key="2">
    <source>
        <dbReference type="ARBA" id="ARBA00022771"/>
    </source>
</evidence>
<reference evidence="8" key="2">
    <citation type="submission" date="2015-01" db="EMBL/GenBank/DDBJ databases">
        <title>Evolutionary Origins and Diversification of the Mycorrhizal Mutualists.</title>
        <authorList>
            <consortium name="DOE Joint Genome Institute"/>
            <consortium name="Mycorrhizal Genomics Consortium"/>
            <person name="Kohler A."/>
            <person name="Kuo A."/>
            <person name="Nagy L.G."/>
            <person name="Floudas D."/>
            <person name="Copeland A."/>
            <person name="Barry K.W."/>
            <person name="Cichocki N."/>
            <person name="Veneault-Fourrey C."/>
            <person name="LaButti K."/>
            <person name="Lindquist E.A."/>
            <person name="Lipzen A."/>
            <person name="Lundell T."/>
            <person name="Morin E."/>
            <person name="Murat C."/>
            <person name="Riley R."/>
            <person name="Ohm R."/>
            <person name="Sun H."/>
            <person name="Tunlid A."/>
            <person name="Henrissat B."/>
            <person name="Grigoriev I.V."/>
            <person name="Hibbett D.S."/>
            <person name="Martin F."/>
        </authorList>
    </citation>
    <scope>NUCLEOTIDE SEQUENCE [LARGE SCALE GENOMIC DNA]</scope>
    <source>
        <strain evidence="8">MAFF 305830</strain>
    </source>
</reference>
<evidence type="ECO:0000256" key="1">
    <source>
        <dbReference type="ARBA" id="ARBA00022723"/>
    </source>
</evidence>
<keyword evidence="1 4" id="KW-0479">Metal-binding</keyword>
<dbReference type="EMBL" id="KN824340">
    <property type="protein sequence ID" value="KIM23240.1"/>
    <property type="molecule type" value="Genomic_DNA"/>
</dbReference>
<accession>A0A0C3AF18</accession>
<dbReference type="InterPro" id="IPR036855">
    <property type="entry name" value="Znf_CCCH_sf"/>
</dbReference>
<evidence type="ECO:0000256" key="5">
    <source>
        <dbReference type="SAM" id="MobiDB-lite"/>
    </source>
</evidence>
<dbReference type="SUPFAM" id="SSF90229">
    <property type="entry name" value="CCCH zinc finger"/>
    <property type="match status" value="1"/>
</dbReference>
<evidence type="ECO:0000256" key="4">
    <source>
        <dbReference type="PROSITE-ProRule" id="PRU00723"/>
    </source>
</evidence>
<keyword evidence="3 4" id="KW-0862">Zinc</keyword>
<sequence length="287" mass="32383">MHRRWPTSPSFERSPQKAKQCHFFNTPGGCRKNPCRFLHSSPASSENGDARSTAHVRPSFSQRNYPPGVCNYYYDTGRCRFNENCKYRHENPLNDKPFDNSGPGKSWIEDRATKSTTTDSSISPIEALRKISHYCAPTFTFTKPFQLVAFVKLLNAADTKNANWEEEDVQKVLETVSQQSGLEKMSSIMKHPASVSQVQDANAVPFILTYLGCFSFMATDSVLNSNLNQRVDLLYQALHTHYEQFKENVITCMQEVISARSFVESHRPAASGASIFNTLTSVLLAYV</sequence>
<dbReference type="PROSITE" id="PS50103">
    <property type="entry name" value="ZF_C3H1"/>
    <property type="match status" value="2"/>
</dbReference>
<evidence type="ECO:0000313" key="8">
    <source>
        <dbReference type="Proteomes" id="UP000054097"/>
    </source>
</evidence>
<name>A0A0C3AF18_SERVB</name>
<dbReference type="HOGENOM" id="CLU_970331_0_0_1"/>
<reference evidence="7 8" key="1">
    <citation type="submission" date="2014-04" db="EMBL/GenBank/DDBJ databases">
        <authorList>
            <consortium name="DOE Joint Genome Institute"/>
            <person name="Kuo A."/>
            <person name="Zuccaro A."/>
            <person name="Kohler A."/>
            <person name="Nagy L.G."/>
            <person name="Floudas D."/>
            <person name="Copeland A."/>
            <person name="Barry K.W."/>
            <person name="Cichocki N."/>
            <person name="Veneault-Fourrey C."/>
            <person name="LaButti K."/>
            <person name="Lindquist E.A."/>
            <person name="Lipzen A."/>
            <person name="Lundell T."/>
            <person name="Morin E."/>
            <person name="Murat C."/>
            <person name="Sun H."/>
            <person name="Tunlid A."/>
            <person name="Henrissat B."/>
            <person name="Grigoriev I.V."/>
            <person name="Hibbett D.S."/>
            <person name="Martin F."/>
            <person name="Nordberg H.P."/>
            <person name="Cantor M.N."/>
            <person name="Hua S.X."/>
        </authorList>
    </citation>
    <scope>NUCLEOTIDE SEQUENCE [LARGE SCALE GENOMIC DNA]</scope>
    <source>
        <strain evidence="7 8">MAFF 305830</strain>
    </source>
</reference>
<evidence type="ECO:0000259" key="6">
    <source>
        <dbReference type="PROSITE" id="PS50103"/>
    </source>
</evidence>
<dbReference type="GO" id="GO:0008270">
    <property type="term" value="F:zinc ion binding"/>
    <property type="evidence" value="ECO:0007669"/>
    <property type="project" value="UniProtKB-KW"/>
</dbReference>
<dbReference type="SMART" id="SM00356">
    <property type="entry name" value="ZnF_C3H1"/>
    <property type="match status" value="2"/>
</dbReference>
<evidence type="ECO:0000313" key="7">
    <source>
        <dbReference type="EMBL" id="KIM23240.1"/>
    </source>
</evidence>
<proteinExistence type="predicted"/>
<feature type="zinc finger region" description="C3H1-type" evidence="4">
    <location>
        <begin position="15"/>
        <end position="42"/>
    </location>
</feature>
<feature type="domain" description="C3H1-type" evidence="6">
    <location>
        <begin position="64"/>
        <end position="92"/>
    </location>
</feature>
<organism evidence="7 8">
    <name type="scientific">Serendipita vermifera MAFF 305830</name>
    <dbReference type="NCBI Taxonomy" id="933852"/>
    <lineage>
        <taxon>Eukaryota</taxon>
        <taxon>Fungi</taxon>
        <taxon>Dikarya</taxon>
        <taxon>Basidiomycota</taxon>
        <taxon>Agaricomycotina</taxon>
        <taxon>Agaricomycetes</taxon>
        <taxon>Sebacinales</taxon>
        <taxon>Serendipitaceae</taxon>
        <taxon>Serendipita</taxon>
    </lineage>
</organism>
<feature type="zinc finger region" description="C3H1-type" evidence="4">
    <location>
        <begin position="64"/>
        <end position="92"/>
    </location>
</feature>
<keyword evidence="2 4" id="KW-0863">Zinc-finger</keyword>
<dbReference type="Gene3D" id="3.30.1370.210">
    <property type="match status" value="1"/>
</dbReference>
<protein>
    <recommendedName>
        <fullName evidence="6">C3H1-type domain-containing protein</fullName>
    </recommendedName>
</protein>
<keyword evidence="8" id="KW-1185">Reference proteome</keyword>
<evidence type="ECO:0000256" key="3">
    <source>
        <dbReference type="ARBA" id="ARBA00022833"/>
    </source>
</evidence>
<gene>
    <name evidence="7" type="ORF">M408DRAFT_264923</name>
</gene>
<feature type="region of interest" description="Disordered" evidence="5">
    <location>
        <begin position="92"/>
        <end position="120"/>
    </location>
</feature>
<dbReference type="InterPro" id="IPR000571">
    <property type="entry name" value="Znf_CCCH"/>
</dbReference>
<dbReference type="STRING" id="933852.A0A0C3AF18"/>
<dbReference type="AlphaFoldDB" id="A0A0C3AF18"/>
<feature type="domain" description="C3H1-type" evidence="6">
    <location>
        <begin position="15"/>
        <end position="42"/>
    </location>
</feature>
<dbReference type="OrthoDB" id="2423195at2759"/>
<dbReference type="Proteomes" id="UP000054097">
    <property type="component" value="Unassembled WGS sequence"/>
</dbReference>